<evidence type="ECO:0000256" key="1">
    <source>
        <dbReference type="SAM" id="Phobius"/>
    </source>
</evidence>
<keyword evidence="3" id="KW-1185">Reference proteome</keyword>
<gene>
    <name evidence="2" type="primary">Tln2_2</name>
    <name evidence="2" type="ORF">EYF80_032767</name>
</gene>
<comment type="caution">
    <text evidence="2">The sequence shown here is derived from an EMBL/GenBank/DDBJ whole genome shotgun (WGS) entry which is preliminary data.</text>
</comment>
<organism evidence="2 3">
    <name type="scientific">Liparis tanakae</name>
    <name type="common">Tanaka's snailfish</name>
    <dbReference type="NCBI Taxonomy" id="230148"/>
    <lineage>
        <taxon>Eukaryota</taxon>
        <taxon>Metazoa</taxon>
        <taxon>Chordata</taxon>
        <taxon>Craniata</taxon>
        <taxon>Vertebrata</taxon>
        <taxon>Euteleostomi</taxon>
        <taxon>Actinopterygii</taxon>
        <taxon>Neopterygii</taxon>
        <taxon>Teleostei</taxon>
        <taxon>Neoteleostei</taxon>
        <taxon>Acanthomorphata</taxon>
        <taxon>Eupercaria</taxon>
        <taxon>Perciformes</taxon>
        <taxon>Cottioidei</taxon>
        <taxon>Cottales</taxon>
        <taxon>Liparidae</taxon>
        <taxon>Liparis</taxon>
    </lineage>
</organism>
<reference evidence="2 3" key="1">
    <citation type="submission" date="2019-03" db="EMBL/GenBank/DDBJ databases">
        <title>First draft genome of Liparis tanakae, snailfish: a comprehensive survey of snailfish specific genes.</title>
        <authorList>
            <person name="Kim W."/>
            <person name="Song I."/>
            <person name="Jeong J.-H."/>
            <person name="Kim D."/>
            <person name="Kim S."/>
            <person name="Ryu S."/>
            <person name="Song J.Y."/>
            <person name="Lee S.K."/>
        </authorList>
    </citation>
    <scope>NUCLEOTIDE SEQUENCE [LARGE SCALE GENOMIC DNA]</scope>
    <source>
        <tissue evidence="2">Muscle</tissue>
    </source>
</reference>
<dbReference type="InterPro" id="IPR035964">
    <property type="entry name" value="I/LWEQ_dom_sf"/>
</dbReference>
<dbReference type="GO" id="GO:0003779">
    <property type="term" value="F:actin binding"/>
    <property type="evidence" value="ECO:0007669"/>
    <property type="project" value="InterPro"/>
</dbReference>
<feature type="transmembrane region" description="Helical" evidence="1">
    <location>
        <begin position="71"/>
        <end position="88"/>
    </location>
</feature>
<keyword evidence="1" id="KW-0812">Transmembrane</keyword>
<dbReference type="OrthoDB" id="10262320at2759"/>
<dbReference type="Gene3D" id="1.20.120.230">
    <property type="entry name" value="Alpha-catenin/vinculin-like"/>
    <property type="match status" value="1"/>
</dbReference>
<protein>
    <submittedName>
        <fullName evidence="2">Talin-2</fullName>
    </submittedName>
</protein>
<sequence length="111" mass="12489">MGEGETDEKFQAKNVAQVAEDTVLQNRVIAAATQCALSTSQLVACTKVLVLKRVHLCSHVDEGDTKRSEKLSFFFFLFYTVCHCFMLYCLKLCVMCYCCCVGQETLVKEIL</sequence>
<evidence type="ECO:0000313" key="3">
    <source>
        <dbReference type="Proteomes" id="UP000314294"/>
    </source>
</evidence>
<accession>A0A4Z2GU35</accession>
<proteinExistence type="predicted"/>
<name>A0A4Z2GU35_9TELE</name>
<evidence type="ECO:0000313" key="2">
    <source>
        <dbReference type="EMBL" id="TNN57046.1"/>
    </source>
</evidence>
<dbReference type="SUPFAM" id="SSF109885">
    <property type="entry name" value="I/LWEQ domain"/>
    <property type="match status" value="1"/>
</dbReference>
<keyword evidence="1" id="KW-1133">Transmembrane helix</keyword>
<dbReference type="AlphaFoldDB" id="A0A4Z2GU35"/>
<keyword evidence="1" id="KW-0472">Membrane</keyword>
<dbReference type="Proteomes" id="UP000314294">
    <property type="component" value="Unassembled WGS sequence"/>
</dbReference>
<dbReference type="EMBL" id="SRLO01000415">
    <property type="protein sequence ID" value="TNN57046.1"/>
    <property type="molecule type" value="Genomic_DNA"/>
</dbReference>